<evidence type="ECO:0000256" key="3">
    <source>
        <dbReference type="ARBA" id="ARBA00022692"/>
    </source>
</evidence>
<keyword evidence="6 8" id="KW-0472">Membrane</keyword>
<organism evidence="10 11">
    <name type="scientific">Neomesorhizobium albiziae</name>
    <dbReference type="NCBI Taxonomy" id="335020"/>
    <lineage>
        <taxon>Bacteria</taxon>
        <taxon>Pseudomonadati</taxon>
        <taxon>Pseudomonadota</taxon>
        <taxon>Alphaproteobacteria</taxon>
        <taxon>Hyphomicrobiales</taxon>
        <taxon>Phyllobacteriaceae</taxon>
        <taxon>Neomesorhizobium</taxon>
    </lineage>
</organism>
<name>A0A1I3WHL2_9HYPH</name>
<evidence type="ECO:0000256" key="4">
    <source>
        <dbReference type="ARBA" id="ARBA00022989"/>
    </source>
</evidence>
<dbReference type="GO" id="GO:0016746">
    <property type="term" value="F:acyltransferase activity"/>
    <property type="evidence" value="ECO:0007669"/>
    <property type="project" value="UniProtKB-KW"/>
</dbReference>
<evidence type="ECO:0000313" key="11">
    <source>
        <dbReference type="Proteomes" id="UP000323300"/>
    </source>
</evidence>
<evidence type="ECO:0000313" key="10">
    <source>
        <dbReference type="EMBL" id="SFK06942.1"/>
    </source>
</evidence>
<dbReference type="CDD" id="cd07989">
    <property type="entry name" value="LPLAT_AGPAT-like"/>
    <property type="match status" value="1"/>
</dbReference>
<evidence type="ECO:0000256" key="8">
    <source>
        <dbReference type="SAM" id="Phobius"/>
    </source>
</evidence>
<proteinExistence type="predicted"/>
<dbReference type="PANTHER" id="PTHR23063:SF52">
    <property type="entry name" value="LYSOPHOSPHATIDYLCHOLINE ACYLTRANSFERASE"/>
    <property type="match status" value="1"/>
</dbReference>
<dbReference type="SMART" id="SM00563">
    <property type="entry name" value="PlsC"/>
    <property type="match status" value="1"/>
</dbReference>
<keyword evidence="2 10" id="KW-0808">Transferase</keyword>
<protein>
    <submittedName>
        <fullName evidence="10">1-acyl-sn-glycerol-3-phosphate acyltransferase</fullName>
    </submittedName>
</protein>
<dbReference type="Pfam" id="PF01553">
    <property type="entry name" value="Acyltransferase"/>
    <property type="match status" value="1"/>
</dbReference>
<feature type="transmembrane region" description="Helical" evidence="8">
    <location>
        <begin position="7"/>
        <end position="28"/>
    </location>
</feature>
<accession>A0A1I3WHL2</accession>
<evidence type="ECO:0000256" key="1">
    <source>
        <dbReference type="ARBA" id="ARBA00004370"/>
    </source>
</evidence>
<keyword evidence="5" id="KW-0443">Lipid metabolism</keyword>
<keyword evidence="11" id="KW-1185">Reference proteome</keyword>
<dbReference type="GO" id="GO:0006629">
    <property type="term" value="P:lipid metabolic process"/>
    <property type="evidence" value="ECO:0007669"/>
    <property type="project" value="UniProtKB-KW"/>
</dbReference>
<gene>
    <name evidence="10" type="ORF">SAMN04488498_102229</name>
</gene>
<evidence type="ECO:0000256" key="6">
    <source>
        <dbReference type="ARBA" id="ARBA00023136"/>
    </source>
</evidence>
<keyword evidence="7 10" id="KW-0012">Acyltransferase</keyword>
<evidence type="ECO:0000256" key="7">
    <source>
        <dbReference type="ARBA" id="ARBA00023315"/>
    </source>
</evidence>
<dbReference type="AlphaFoldDB" id="A0A1I3WHL2"/>
<dbReference type="EMBL" id="FOSL01000002">
    <property type="protein sequence ID" value="SFK06942.1"/>
    <property type="molecule type" value="Genomic_DNA"/>
</dbReference>
<comment type="subcellular location">
    <subcellularLocation>
        <location evidence="1">Membrane</location>
    </subcellularLocation>
</comment>
<reference evidence="10 11" key="1">
    <citation type="submission" date="2016-10" db="EMBL/GenBank/DDBJ databases">
        <authorList>
            <person name="Varghese N."/>
            <person name="Submissions S."/>
        </authorList>
    </citation>
    <scope>NUCLEOTIDE SEQUENCE [LARGE SCALE GENOMIC DNA]</scope>
    <source>
        <strain evidence="10 11">DSM 21822</strain>
    </source>
</reference>
<dbReference type="SUPFAM" id="SSF69593">
    <property type="entry name" value="Glycerol-3-phosphate (1)-acyltransferase"/>
    <property type="match status" value="1"/>
</dbReference>
<dbReference type="GO" id="GO:0016020">
    <property type="term" value="C:membrane"/>
    <property type="evidence" value="ECO:0007669"/>
    <property type="project" value="UniProtKB-SubCell"/>
</dbReference>
<dbReference type="Proteomes" id="UP000323300">
    <property type="component" value="Unassembled WGS sequence"/>
</dbReference>
<evidence type="ECO:0000256" key="2">
    <source>
        <dbReference type="ARBA" id="ARBA00022679"/>
    </source>
</evidence>
<keyword evidence="4 8" id="KW-1133">Transmembrane helix</keyword>
<sequence>MIGSIRIWITLLLFVVATLVMAPLQMLVLKTGLFLKPGTLPRWWHGVVVKVLGLRVHVRGQIATQRPLLIASNHISWTDVMVVGSLADVAFIAKSDVAGWPVFGALAKLQRTVFVERDRKGKSGDQAGEIAGRLAGNDVVVLFAEGSTGDGNHLLPFKSTLFGAARLALGHGNAETVFIQPVAIAYTKLHGMPMGRQHRVVASWIGDADLVPHLMMLLREGAMDVEVQFGEPMEFTAASDRKQVTRRVERQVRAMMTEALQTRQRAR</sequence>
<evidence type="ECO:0000256" key="5">
    <source>
        <dbReference type="ARBA" id="ARBA00023098"/>
    </source>
</evidence>
<dbReference type="RefSeq" id="WP_149758834.1">
    <property type="nucleotide sequence ID" value="NZ_BSPE01000028.1"/>
</dbReference>
<dbReference type="InterPro" id="IPR002123">
    <property type="entry name" value="Plipid/glycerol_acylTrfase"/>
</dbReference>
<keyword evidence="3 8" id="KW-0812">Transmembrane</keyword>
<dbReference type="OrthoDB" id="9806880at2"/>
<evidence type="ECO:0000259" key="9">
    <source>
        <dbReference type="SMART" id="SM00563"/>
    </source>
</evidence>
<feature type="domain" description="Phospholipid/glycerol acyltransferase" evidence="9">
    <location>
        <begin position="68"/>
        <end position="187"/>
    </location>
</feature>
<dbReference type="PANTHER" id="PTHR23063">
    <property type="entry name" value="PHOSPHOLIPID ACYLTRANSFERASE"/>
    <property type="match status" value="1"/>
</dbReference>